<name>A0A2C6L9C7_9APIC</name>
<evidence type="ECO:0000313" key="2">
    <source>
        <dbReference type="Proteomes" id="UP000221165"/>
    </source>
</evidence>
<dbReference type="Proteomes" id="UP000221165">
    <property type="component" value="Unassembled WGS sequence"/>
</dbReference>
<dbReference type="GeneID" id="94424674"/>
<dbReference type="EMBL" id="MIGC01000497">
    <property type="protein sequence ID" value="PHJ24887.1"/>
    <property type="molecule type" value="Genomic_DNA"/>
</dbReference>
<accession>A0A2C6L9C7</accession>
<reference evidence="1 2" key="1">
    <citation type="journal article" date="2017" name="Int. J. Parasitol.">
        <title>The genome of the protozoan parasite Cystoisospora suis and a reverse vaccinology approach to identify vaccine candidates.</title>
        <authorList>
            <person name="Palmieri N."/>
            <person name="Shrestha A."/>
            <person name="Ruttkowski B."/>
            <person name="Beck T."/>
            <person name="Vogl C."/>
            <person name="Tomley F."/>
            <person name="Blake D.P."/>
            <person name="Joachim A."/>
        </authorList>
    </citation>
    <scope>NUCLEOTIDE SEQUENCE [LARGE SCALE GENOMIC DNA]</scope>
    <source>
        <strain evidence="1 2">Wien I</strain>
    </source>
</reference>
<evidence type="ECO:0000313" key="1">
    <source>
        <dbReference type="EMBL" id="PHJ24887.1"/>
    </source>
</evidence>
<comment type="caution">
    <text evidence="1">The sequence shown here is derived from an EMBL/GenBank/DDBJ whole genome shotgun (WGS) entry which is preliminary data.</text>
</comment>
<organism evidence="1 2">
    <name type="scientific">Cystoisospora suis</name>
    <dbReference type="NCBI Taxonomy" id="483139"/>
    <lineage>
        <taxon>Eukaryota</taxon>
        <taxon>Sar</taxon>
        <taxon>Alveolata</taxon>
        <taxon>Apicomplexa</taxon>
        <taxon>Conoidasida</taxon>
        <taxon>Coccidia</taxon>
        <taxon>Eucoccidiorida</taxon>
        <taxon>Eimeriorina</taxon>
        <taxon>Sarcocystidae</taxon>
        <taxon>Cystoisospora</taxon>
    </lineage>
</organism>
<protein>
    <submittedName>
        <fullName evidence="1">Transmembrane protein</fullName>
    </submittedName>
</protein>
<dbReference type="OrthoDB" id="329996at2759"/>
<gene>
    <name evidence="1" type="ORF">CSUI_001257</name>
</gene>
<keyword evidence="1" id="KW-0472">Membrane</keyword>
<dbReference type="VEuPathDB" id="ToxoDB:CSUI_001257"/>
<proteinExistence type="predicted"/>
<dbReference type="RefSeq" id="XP_067926559.1">
    <property type="nucleotide sequence ID" value="XM_068061463.1"/>
</dbReference>
<keyword evidence="2" id="KW-1185">Reference proteome</keyword>
<sequence length="139" mass="15103">MANFFADIQTALKESEAVGQTLQVLINEMNSGGEHMTLAQIEAAAKHAMDVRPHVAGVAAGTGATLVLKATGVFRGAPVWKSAAIVMPVWGTAFAMGRVYTNFQFVRTAMRDDRSSFSRKLRNIYRKYAPPQSTTLAQL</sequence>
<keyword evidence="1" id="KW-0812">Transmembrane</keyword>
<dbReference type="AlphaFoldDB" id="A0A2C6L9C7"/>